<feature type="domain" description="Alkylglycerol monooxygenase C-terminal" evidence="15">
    <location>
        <begin position="391"/>
        <end position="461"/>
    </location>
</feature>
<dbReference type="GO" id="GO:0005789">
    <property type="term" value="C:endoplasmic reticulum membrane"/>
    <property type="evidence" value="ECO:0007669"/>
    <property type="project" value="UniProtKB-SubCell"/>
</dbReference>
<feature type="transmembrane region" description="Helical" evidence="13">
    <location>
        <begin position="205"/>
        <end position="227"/>
    </location>
</feature>
<evidence type="ECO:0000259" key="14">
    <source>
        <dbReference type="Pfam" id="PF04116"/>
    </source>
</evidence>
<keyword evidence="6" id="KW-0560">Oxidoreductase</keyword>
<feature type="transmembrane region" description="Helical" evidence="13">
    <location>
        <begin position="233"/>
        <end position="252"/>
    </location>
</feature>
<evidence type="ECO:0000313" key="17">
    <source>
        <dbReference type="WBParaSite" id="SVE_0484400.1"/>
    </source>
</evidence>
<feature type="transmembrane region" description="Helical" evidence="13">
    <location>
        <begin position="390"/>
        <end position="408"/>
    </location>
</feature>
<feature type="transmembrane region" description="Helical" evidence="13">
    <location>
        <begin position="74"/>
        <end position="95"/>
    </location>
</feature>
<evidence type="ECO:0000256" key="11">
    <source>
        <dbReference type="ARBA" id="ARBA00040992"/>
    </source>
</evidence>
<keyword evidence="8 13" id="KW-0472">Membrane</keyword>
<evidence type="ECO:0000256" key="2">
    <source>
        <dbReference type="ARBA" id="ARBA00004477"/>
    </source>
</evidence>
<dbReference type="Pfam" id="PF04116">
    <property type="entry name" value="FA_hydroxylase"/>
    <property type="match status" value="1"/>
</dbReference>
<feature type="transmembrane region" description="Helical" evidence="13">
    <location>
        <begin position="445"/>
        <end position="461"/>
    </location>
</feature>
<dbReference type="GO" id="GO:0006643">
    <property type="term" value="P:membrane lipid metabolic process"/>
    <property type="evidence" value="ECO:0007669"/>
    <property type="project" value="TreeGrafter"/>
</dbReference>
<evidence type="ECO:0000256" key="4">
    <source>
        <dbReference type="ARBA" id="ARBA00022824"/>
    </source>
</evidence>
<keyword evidence="4" id="KW-0256">Endoplasmic reticulum</keyword>
<keyword evidence="3 13" id="KW-0812">Transmembrane</keyword>
<dbReference type="InterPro" id="IPR051689">
    <property type="entry name" value="Sterol_desaturase/TMEM195"/>
</dbReference>
<reference evidence="16" key="1">
    <citation type="submission" date="2014-07" db="EMBL/GenBank/DDBJ databases">
        <authorList>
            <person name="Martin A.A"/>
            <person name="De Silva N."/>
        </authorList>
    </citation>
    <scope>NUCLEOTIDE SEQUENCE</scope>
</reference>
<feature type="transmembrane region" description="Helical" evidence="13">
    <location>
        <begin position="420"/>
        <end position="438"/>
    </location>
</feature>
<dbReference type="STRING" id="75913.A0A0K0F7P7"/>
<dbReference type="EC" id="1.14.16.5" evidence="10"/>
<evidence type="ECO:0000256" key="1">
    <source>
        <dbReference type="ARBA" id="ARBA00001962"/>
    </source>
</evidence>
<dbReference type="Pfam" id="PF24858">
    <property type="entry name" value="AGMP_C"/>
    <property type="match status" value="1"/>
</dbReference>
<comment type="similarity">
    <text evidence="9">Belongs to the sterol desaturase family. TMEM195 subfamily.</text>
</comment>
<dbReference type="InterPro" id="IPR006694">
    <property type="entry name" value="Fatty_acid_hydroxylase"/>
</dbReference>
<dbReference type="WBParaSite" id="SVE_0484400.1">
    <property type="protein sequence ID" value="SVE_0484400.1"/>
    <property type="gene ID" value="SVE_0484400"/>
</dbReference>
<keyword evidence="5 13" id="KW-1133">Transmembrane helix</keyword>
<evidence type="ECO:0000256" key="10">
    <source>
        <dbReference type="ARBA" id="ARBA00039026"/>
    </source>
</evidence>
<comment type="cofactor">
    <cofactor evidence="1">
        <name>Fe cation</name>
        <dbReference type="ChEBI" id="CHEBI:24875"/>
    </cofactor>
</comment>
<dbReference type="GO" id="GO:0008610">
    <property type="term" value="P:lipid biosynthetic process"/>
    <property type="evidence" value="ECO:0007669"/>
    <property type="project" value="InterPro"/>
</dbReference>
<comment type="subcellular location">
    <subcellularLocation>
        <location evidence="2">Endoplasmic reticulum membrane</location>
        <topology evidence="2">Multi-pass membrane protein</topology>
    </subcellularLocation>
</comment>
<reference evidence="17" key="2">
    <citation type="submission" date="2015-08" db="UniProtKB">
        <authorList>
            <consortium name="WormBaseParasite"/>
        </authorList>
    </citation>
    <scope>IDENTIFICATION</scope>
</reference>
<protein>
    <recommendedName>
        <fullName evidence="11">Alkylglycerol monooxygenase</fullName>
        <ecNumber evidence="10">1.14.16.5</ecNumber>
    </recommendedName>
</protein>
<sequence>MAFNNTIHDLLINTTKSLYNIDTTNIPWLDKIFTNTSFGHRLLERLTFTNFRHSLYLISPYETTVDSIDKVPNYNIQVSTWWLMLIFIEFVILYFKKESDKFALNDSVTSICAGMLSQCFKFGGRAVAIFGYVFIWNNFRVLELPWDSPWTWILCLFTQDFMYYLGHRAVHEAGFFWGLHTIHHSSEYYNFSTALRQAAIQDAGLAFYDIIQAFFIPPPIFLVHRYFSEIFQFWMHTSLLGTLGPLGIIFNTPSHHRVHHGRNAYCIDKNYGGVFIIWDKMFNTFEAERLDDPPIYGLVTTEKSFNQLYLQFHTIFDILFKKGLMKDEKGNQLFPGLLNKIKAVLFPPGYFPGVDVYLFFHWFSMKNPSEGVPEIEKPVIIYNPIIPTWIKLYCLSHFILLLSIFLHFEYDREKLGYIDFSMKIAFFVVSMQSFGAFFDNKWYGNLIEIFRCVGVLIYYGIKVTDHIGFGPNRIFVLTLFSSSLLMWIGYTFEQFKNKKIRATSGDYEEKKGHGNVISKGKIFLDMEMNVNGIIGNKKNNEIVFEEDNKKEAQKADISMEEENEKKCQNIMTNEI</sequence>
<evidence type="ECO:0000256" key="6">
    <source>
        <dbReference type="ARBA" id="ARBA00023002"/>
    </source>
</evidence>
<feature type="domain" description="Fatty acid hydroxylase" evidence="14">
    <location>
        <begin position="152"/>
        <end position="284"/>
    </location>
</feature>
<evidence type="ECO:0000256" key="13">
    <source>
        <dbReference type="SAM" id="Phobius"/>
    </source>
</evidence>
<evidence type="ECO:0000313" key="16">
    <source>
        <dbReference type="Proteomes" id="UP000035680"/>
    </source>
</evidence>
<dbReference type="PANTHER" id="PTHR21624:SF4">
    <property type="entry name" value="ALKYLGLYCEROL MONOOXYGENASE"/>
    <property type="match status" value="1"/>
</dbReference>
<evidence type="ECO:0000259" key="15">
    <source>
        <dbReference type="Pfam" id="PF24858"/>
    </source>
</evidence>
<name>A0A0K0F7P7_STRVS</name>
<evidence type="ECO:0000256" key="9">
    <source>
        <dbReference type="ARBA" id="ARBA00038190"/>
    </source>
</evidence>
<dbReference type="GO" id="GO:0005506">
    <property type="term" value="F:iron ion binding"/>
    <property type="evidence" value="ECO:0007669"/>
    <property type="project" value="InterPro"/>
</dbReference>
<comment type="catalytic activity">
    <reaction evidence="12">
        <text>1-O-(1,2-saturated-alkyl)-sn-glycerol + (6R)-L-erythro-5,6,7,8-tetrahydrobiopterin + O2 = a 1-(1-hydroxyalkyl)-sn-glycerol + (6R)-L-erythro-6,7-dihydrobiopterin + H2O</text>
        <dbReference type="Rhea" id="RHEA:36255"/>
        <dbReference type="ChEBI" id="CHEBI:15377"/>
        <dbReference type="ChEBI" id="CHEBI:15379"/>
        <dbReference type="ChEBI" id="CHEBI:43120"/>
        <dbReference type="ChEBI" id="CHEBI:59560"/>
        <dbReference type="ChEBI" id="CHEBI:73418"/>
        <dbReference type="ChEBI" id="CHEBI:83957"/>
        <dbReference type="EC" id="1.14.16.5"/>
    </reaction>
</comment>
<dbReference type="Proteomes" id="UP000035680">
    <property type="component" value="Unassembled WGS sequence"/>
</dbReference>
<accession>A0A0K0F7P7</accession>
<keyword evidence="16" id="KW-1185">Reference proteome</keyword>
<evidence type="ECO:0000256" key="8">
    <source>
        <dbReference type="ARBA" id="ARBA00023136"/>
    </source>
</evidence>
<feature type="transmembrane region" description="Helical" evidence="13">
    <location>
        <begin position="473"/>
        <end position="492"/>
    </location>
</feature>
<organism evidence="16 17">
    <name type="scientific">Strongyloides venezuelensis</name>
    <name type="common">Threadworm</name>
    <dbReference type="NCBI Taxonomy" id="75913"/>
    <lineage>
        <taxon>Eukaryota</taxon>
        <taxon>Metazoa</taxon>
        <taxon>Ecdysozoa</taxon>
        <taxon>Nematoda</taxon>
        <taxon>Chromadorea</taxon>
        <taxon>Rhabditida</taxon>
        <taxon>Tylenchina</taxon>
        <taxon>Panagrolaimomorpha</taxon>
        <taxon>Strongyloidoidea</taxon>
        <taxon>Strongyloididae</taxon>
        <taxon>Strongyloides</taxon>
    </lineage>
</organism>
<dbReference type="InterPro" id="IPR056853">
    <property type="entry name" value="AGMP_C"/>
</dbReference>
<dbReference type="GO" id="GO:0050479">
    <property type="term" value="F:glyceryl-ether monooxygenase activity"/>
    <property type="evidence" value="ECO:0007669"/>
    <property type="project" value="UniProtKB-EC"/>
</dbReference>
<proteinExistence type="inferred from homology"/>
<dbReference type="PANTHER" id="PTHR21624">
    <property type="entry name" value="STEROL DESATURASE-RELATED PROTEIN"/>
    <property type="match status" value="1"/>
</dbReference>
<evidence type="ECO:0000256" key="5">
    <source>
        <dbReference type="ARBA" id="ARBA00022989"/>
    </source>
</evidence>
<dbReference type="AlphaFoldDB" id="A0A0K0F7P7"/>
<evidence type="ECO:0000256" key="7">
    <source>
        <dbReference type="ARBA" id="ARBA00023004"/>
    </source>
</evidence>
<evidence type="ECO:0000256" key="3">
    <source>
        <dbReference type="ARBA" id="ARBA00022692"/>
    </source>
</evidence>
<keyword evidence="7" id="KW-0408">Iron</keyword>
<evidence type="ECO:0000256" key="12">
    <source>
        <dbReference type="ARBA" id="ARBA00047556"/>
    </source>
</evidence>